<feature type="domain" description="Peptidoglycan hydrolase PcsB coiled-coil" evidence="3">
    <location>
        <begin position="90"/>
        <end position="161"/>
    </location>
</feature>
<dbReference type="RefSeq" id="WP_255227893.1">
    <property type="nucleotide sequence ID" value="NZ_JAJEKE010000011.1"/>
</dbReference>
<gene>
    <name evidence="4" type="ORF">LJD61_12525</name>
</gene>
<dbReference type="Proteomes" id="UP001651880">
    <property type="component" value="Unassembled WGS sequence"/>
</dbReference>
<dbReference type="Pfam" id="PF24568">
    <property type="entry name" value="CC_PcsB"/>
    <property type="match status" value="1"/>
</dbReference>
<dbReference type="EMBL" id="JAJEKE010000011">
    <property type="protein sequence ID" value="MCQ1530370.1"/>
    <property type="molecule type" value="Genomic_DNA"/>
</dbReference>
<comment type="caution">
    <text evidence="4">The sequence shown here is derived from an EMBL/GenBank/DDBJ whole genome shotgun (WGS) entry which is preliminary data.</text>
</comment>
<keyword evidence="2" id="KW-0175">Coiled coil</keyword>
<keyword evidence="1" id="KW-0732">Signal</keyword>
<proteinExistence type="predicted"/>
<protein>
    <recommendedName>
        <fullName evidence="3">Peptidoglycan hydrolase PcsB coiled-coil domain-containing protein</fullName>
    </recommendedName>
</protein>
<evidence type="ECO:0000313" key="5">
    <source>
        <dbReference type="Proteomes" id="UP001651880"/>
    </source>
</evidence>
<dbReference type="InterPro" id="IPR057309">
    <property type="entry name" value="PcsB_CC"/>
</dbReference>
<keyword evidence="5" id="KW-1185">Reference proteome</keyword>
<name>A0ABT1NGF1_9FIRM</name>
<evidence type="ECO:0000256" key="2">
    <source>
        <dbReference type="SAM" id="Coils"/>
    </source>
</evidence>
<evidence type="ECO:0000313" key="4">
    <source>
        <dbReference type="EMBL" id="MCQ1530370.1"/>
    </source>
</evidence>
<feature type="coiled-coil region" evidence="2">
    <location>
        <begin position="150"/>
        <end position="201"/>
    </location>
</feature>
<organism evidence="4 5">
    <name type="scientific">Lutispora saccharofermentans</name>
    <dbReference type="NCBI Taxonomy" id="3024236"/>
    <lineage>
        <taxon>Bacteria</taxon>
        <taxon>Bacillati</taxon>
        <taxon>Bacillota</taxon>
        <taxon>Clostridia</taxon>
        <taxon>Lutisporales</taxon>
        <taxon>Lutisporaceae</taxon>
        <taxon>Lutispora</taxon>
    </lineage>
</organism>
<evidence type="ECO:0000259" key="3">
    <source>
        <dbReference type="Pfam" id="PF24568"/>
    </source>
</evidence>
<sequence length="371" mass="42015">MFKSVNVKWFLILSLAIALTIPHIRIIEGETDPFSELQEELAGISEDEKKIFQSLFTLAQEMGIIEAQEKEIAQQIEKINGEAQELELAIADAEHSFEKKQEGLKQVLRSYQRMGPISYLEIILNSDSLSSFISRINTLRDLTRDTGVLLEQLESSKEQLNGAKAELMEKLALLELKHKELTAAIAKKAELKNDMEEYLTSLTVKKGYYQKQLADMQHVWKELKLLFSEAEKEFSGIIEEGNFPPDALTFDFSIFGIKASLNEKSFNDIVSSQVDIAEMIFDFKPGKIVIELPEKNLKLSGVFIIAEGHILEFEAEEGVFYGMPLAAGTIEELFKEKKLSLDLEPLLGSYTLQSVEIMEDHINLTVKPNLY</sequence>
<evidence type="ECO:0000256" key="1">
    <source>
        <dbReference type="ARBA" id="ARBA00022729"/>
    </source>
</evidence>
<accession>A0ABT1NGF1</accession>
<dbReference type="Gene3D" id="6.10.250.3150">
    <property type="match status" value="1"/>
</dbReference>
<feature type="coiled-coil region" evidence="2">
    <location>
        <begin position="65"/>
        <end position="96"/>
    </location>
</feature>
<reference evidence="4 5" key="1">
    <citation type="submission" date="2021-10" db="EMBL/GenBank/DDBJ databases">
        <title>Lutispora strain m25 sp. nov., a thermophilic, non-spore-forming bacterium isolated from a lab-scale methanogenic bioreactor digesting anaerobic sludge.</title>
        <authorList>
            <person name="El Houari A."/>
            <person name="Mcdonald J."/>
        </authorList>
    </citation>
    <scope>NUCLEOTIDE SEQUENCE [LARGE SCALE GENOMIC DNA]</scope>
    <source>
        <strain evidence="5">m25</strain>
    </source>
</reference>